<reference evidence="2" key="1">
    <citation type="journal article" date="2023" name="Hortic. Res.">
        <title>A chromosome-level phased genome enabling allele-level studies in sweet orange: a case study on citrus Huanglongbing tolerance.</title>
        <authorList>
            <person name="Wu B."/>
            <person name="Yu Q."/>
            <person name="Deng Z."/>
            <person name="Duan Y."/>
            <person name="Luo F."/>
            <person name="Gmitter F. Jr."/>
        </authorList>
    </citation>
    <scope>NUCLEOTIDE SEQUENCE [LARGE SCALE GENOMIC DNA]</scope>
    <source>
        <strain evidence="2">cv. Valencia</strain>
    </source>
</reference>
<comment type="caution">
    <text evidence="1">The sequence shown here is derived from an EMBL/GenBank/DDBJ whole genome shotgun (WGS) entry which is preliminary data.</text>
</comment>
<keyword evidence="2" id="KW-1185">Reference proteome</keyword>
<protein>
    <submittedName>
        <fullName evidence="1">Uncharacterized protein</fullName>
    </submittedName>
</protein>
<organism evidence="1 2">
    <name type="scientific">Citrus sinensis</name>
    <name type="common">Sweet orange</name>
    <name type="synonym">Citrus aurantium var. sinensis</name>
    <dbReference type="NCBI Taxonomy" id="2711"/>
    <lineage>
        <taxon>Eukaryota</taxon>
        <taxon>Viridiplantae</taxon>
        <taxon>Streptophyta</taxon>
        <taxon>Embryophyta</taxon>
        <taxon>Tracheophyta</taxon>
        <taxon>Spermatophyta</taxon>
        <taxon>Magnoliopsida</taxon>
        <taxon>eudicotyledons</taxon>
        <taxon>Gunneridae</taxon>
        <taxon>Pentapetalae</taxon>
        <taxon>rosids</taxon>
        <taxon>malvids</taxon>
        <taxon>Sapindales</taxon>
        <taxon>Rutaceae</taxon>
        <taxon>Aurantioideae</taxon>
        <taxon>Citrus</taxon>
    </lineage>
</organism>
<evidence type="ECO:0000313" key="2">
    <source>
        <dbReference type="Proteomes" id="UP000829398"/>
    </source>
</evidence>
<proteinExistence type="predicted"/>
<dbReference type="Proteomes" id="UP000829398">
    <property type="component" value="Chromosome 7"/>
</dbReference>
<evidence type="ECO:0000313" key="1">
    <source>
        <dbReference type="EMBL" id="KAH9717547.1"/>
    </source>
</evidence>
<gene>
    <name evidence="1" type="ORF">KPL71_021867</name>
</gene>
<sequence>MTVRRLRREQKNSKTVSGMNNLQDVGNLNPHEPLKPVNIQEEQNKHAKERQLDNNNIIYMADDRDRAIRDYVMLTPQVVHPEIIRPEVEAVNFELKAMMFQMLQTVGQFNRLPNEDPHLHLKLFLEVNDAFKIAGATQDALRLRLFPYSLRDRVRAWLNSLPSNSITTWNELVDKFLMKYFPPTKNVKLWNEITYFHQLEDESLYEVWERFKELLRRCPHHDIPCCIQLETFYNVLNPSTRLMVDASANGALLSKSYTEAYEILERIANNNYQWPSTRQPTARGSAGVHNIDAITALLAQVTSLTNIVKTMTSAPVVVKQVAELFCVYCGEEHDFDNCPGNPASLGVGECRPTTVTLQLADRSHAYPEEKIEDVLVKVDKFIFPVDFIVLDFEADKEKGRITIITNERDELIPTRTVTGWRVYMDYRKLNKATRKDHFPLPFIDQMLDRLAGKQYYCFLDEYLGYNQITIAPEDQEKTTFTCPMEHLPSEECPLDFANYLVSGLLPPKLKFQKKKKFLHDVRSYQWDDPHLYKLCLDKVIRRCASEGEIPHILESCHAAAYGGHFGGHRTAAKVLQSGYYWSIIFKNAYEFVKCCDRCQRTGNITKRHEMPLTTILEVEVFDVWGIDFMGHFPSSFENLYILIAVNYVSKFGTARAIINDEGTHFCNKIFAAAMAKYGVRHKSVEASHMSEGPGVEYVTVARVMPTTHTTTVSQEMLVLLFVIVRGLPIDVGSIITNEIRDCAVKNHKTATLLFPSVITSICVVSGIRLGARDDYVKNDGAFTARTIERVAEEKDWFWSYLQHLDNQLHQFALYMKHTQRNFPDSLLQQYNFDTNTTSAPAEASEEATATDEPEEEAAAEPQAEVESENAEPFDQPEEEGD</sequence>
<dbReference type="EMBL" id="CM039176">
    <property type="protein sequence ID" value="KAH9717547.1"/>
    <property type="molecule type" value="Genomic_DNA"/>
</dbReference>
<accession>A0ACB8JIJ0</accession>
<name>A0ACB8JIJ0_CITSI</name>